<comment type="caution">
    <text evidence="1">The sequence shown here is derived from an EMBL/GenBank/DDBJ whole genome shotgun (WGS) entry which is preliminary data.</text>
</comment>
<evidence type="ECO:0008006" key="3">
    <source>
        <dbReference type="Google" id="ProtNLM"/>
    </source>
</evidence>
<keyword evidence="2" id="KW-1185">Reference proteome</keyword>
<protein>
    <recommendedName>
        <fullName evidence="3">RNase H type-1 domain-containing protein</fullName>
    </recommendedName>
</protein>
<sequence length="320" mass="35825">MHAINAKETAAVERGLKKAKWLWEERKKRFIGLKTDNTSAIFNIRKGKAVKRLVGVTRSVFRRQKKLGLRVVQVEHLKGIENVTADMLSRMSLHWEFAMRSDVLGAVLKERRIEIDVDAFATRTNRKCERYWSKEWEEEAEAGPSGEEVGDRWGTMHIGVSELEGAVVGDGTETTRVVVQSGRDVRGDDGAAGEHLVVPATSGEVRVSFIDASQWRKHESVEKLVDGGVSRKLTTSDSPEPSSAEIRALVKTDRTVLLSKNVEDEGGSDTSPFMALRTHYEFSKRWSETNSSIQKVDQSAVWLSFATGRKLSQRQVATEV</sequence>
<gene>
    <name evidence="1" type="ORF">BLNAU_14175</name>
</gene>
<evidence type="ECO:0000313" key="1">
    <source>
        <dbReference type="EMBL" id="KAK2950873.1"/>
    </source>
</evidence>
<name>A0ABQ9XEH7_9EUKA</name>
<dbReference type="EMBL" id="JARBJD010000128">
    <property type="protein sequence ID" value="KAK2950873.1"/>
    <property type="molecule type" value="Genomic_DNA"/>
</dbReference>
<accession>A0ABQ9XEH7</accession>
<dbReference type="Proteomes" id="UP001281761">
    <property type="component" value="Unassembled WGS sequence"/>
</dbReference>
<reference evidence="1 2" key="1">
    <citation type="journal article" date="2022" name="bioRxiv">
        <title>Genomics of Preaxostyla Flagellates Illuminates Evolutionary Transitions and the Path Towards Mitochondrial Loss.</title>
        <authorList>
            <person name="Novak L.V.F."/>
            <person name="Treitli S.C."/>
            <person name="Pyrih J."/>
            <person name="Halakuc P."/>
            <person name="Pipaliya S.V."/>
            <person name="Vacek V."/>
            <person name="Brzon O."/>
            <person name="Soukal P."/>
            <person name="Eme L."/>
            <person name="Dacks J.B."/>
            <person name="Karnkowska A."/>
            <person name="Elias M."/>
            <person name="Hampl V."/>
        </authorList>
    </citation>
    <scope>NUCLEOTIDE SEQUENCE [LARGE SCALE GENOMIC DNA]</scope>
    <source>
        <strain evidence="1">NAU3</strain>
        <tissue evidence="1">Gut</tissue>
    </source>
</reference>
<proteinExistence type="predicted"/>
<organism evidence="1 2">
    <name type="scientific">Blattamonas nauphoetae</name>
    <dbReference type="NCBI Taxonomy" id="2049346"/>
    <lineage>
        <taxon>Eukaryota</taxon>
        <taxon>Metamonada</taxon>
        <taxon>Preaxostyla</taxon>
        <taxon>Oxymonadida</taxon>
        <taxon>Blattamonas</taxon>
    </lineage>
</organism>
<evidence type="ECO:0000313" key="2">
    <source>
        <dbReference type="Proteomes" id="UP001281761"/>
    </source>
</evidence>